<keyword evidence="1" id="KW-0732">Signal</keyword>
<sequence>MISSTSYFLCLTLSLILISRFPLPTNARTHAHHRLLADGYDLINQICKEMSENENECTNILGKDPKILCAENFVELSKAILEIALNKGIEGQNFLEELAETTHAPAIVECANSHYDMVIRSFRNALNELKDGSMAGSYEAKIVSDGSESCERVLAAANTANLLISYLNHQISLLSFAASLAINKVVN</sequence>
<evidence type="ECO:0008006" key="4">
    <source>
        <dbReference type="Google" id="ProtNLM"/>
    </source>
</evidence>
<organism evidence="2 3">
    <name type="scientific">Flemingia macrophylla</name>
    <dbReference type="NCBI Taxonomy" id="520843"/>
    <lineage>
        <taxon>Eukaryota</taxon>
        <taxon>Viridiplantae</taxon>
        <taxon>Streptophyta</taxon>
        <taxon>Embryophyta</taxon>
        <taxon>Tracheophyta</taxon>
        <taxon>Spermatophyta</taxon>
        <taxon>Magnoliopsida</taxon>
        <taxon>eudicotyledons</taxon>
        <taxon>Gunneridae</taxon>
        <taxon>Pentapetalae</taxon>
        <taxon>rosids</taxon>
        <taxon>fabids</taxon>
        <taxon>Fabales</taxon>
        <taxon>Fabaceae</taxon>
        <taxon>Papilionoideae</taxon>
        <taxon>50 kb inversion clade</taxon>
        <taxon>NPAAA clade</taxon>
        <taxon>indigoferoid/millettioid clade</taxon>
        <taxon>Phaseoleae</taxon>
        <taxon>Flemingia</taxon>
    </lineage>
</organism>
<keyword evidence="3" id="KW-1185">Reference proteome</keyword>
<evidence type="ECO:0000313" key="3">
    <source>
        <dbReference type="Proteomes" id="UP001603857"/>
    </source>
</evidence>
<reference evidence="2 3" key="1">
    <citation type="submission" date="2024-08" db="EMBL/GenBank/DDBJ databases">
        <title>Insights into the chromosomal genome structure of Flemingia macrophylla.</title>
        <authorList>
            <person name="Ding Y."/>
            <person name="Zhao Y."/>
            <person name="Bi W."/>
            <person name="Wu M."/>
            <person name="Zhao G."/>
            <person name="Gong Y."/>
            <person name="Li W."/>
            <person name="Zhang P."/>
        </authorList>
    </citation>
    <scope>NUCLEOTIDE SEQUENCE [LARGE SCALE GENOMIC DNA]</scope>
    <source>
        <strain evidence="2">DYQJB</strain>
        <tissue evidence="2">Leaf</tissue>
    </source>
</reference>
<dbReference type="Gene3D" id="1.20.140.40">
    <property type="entry name" value="Invertase/pectin methylesterase inhibitor family protein"/>
    <property type="match status" value="1"/>
</dbReference>
<feature type="chain" id="PRO_5044887798" description="Pectinesterase inhibitor domain-containing protein" evidence="1">
    <location>
        <begin position="28"/>
        <end position="187"/>
    </location>
</feature>
<dbReference type="AlphaFoldDB" id="A0ABD1L0X7"/>
<feature type="signal peptide" evidence="1">
    <location>
        <begin position="1"/>
        <end position="27"/>
    </location>
</feature>
<accession>A0ABD1L0X7</accession>
<dbReference type="EMBL" id="JBGMDY010000011">
    <property type="protein sequence ID" value="KAL2316715.1"/>
    <property type="molecule type" value="Genomic_DNA"/>
</dbReference>
<dbReference type="PANTHER" id="PTHR31890:SF24">
    <property type="entry name" value="PLANT INVERTASE_PECTIN METHYLESTERASE INHIBITOR PROTEIN"/>
    <property type="match status" value="1"/>
</dbReference>
<dbReference type="InterPro" id="IPR035513">
    <property type="entry name" value="Invertase/methylesterase_inhib"/>
</dbReference>
<evidence type="ECO:0000313" key="2">
    <source>
        <dbReference type="EMBL" id="KAL2316715.1"/>
    </source>
</evidence>
<dbReference type="SUPFAM" id="SSF101148">
    <property type="entry name" value="Plant invertase/pectin methylesterase inhibitor"/>
    <property type="match status" value="1"/>
</dbReference>
<dbReference type="PANTHER" id="PTHR31890">
    <property type="entry name" value="PLANT INVERTASE/PECTIN METHYLESTERASE INHIBITOR SUPERFAMILY PROTEIN"/>
    <property type="match status" value="1"/>
</dbReference>
<protein>
    <recommendedName>
        <fullName evidence="4">Pectinesterase inhibitor domain-containing protein</fullName>
    </recommendedName>
</protein>
<gene>
    <name evidence="2" type="ORF">Fmac_030591</name>
</gene>
<proteinExistence type="predicted"/>
<comment type="caution">
    <text evidence="2">The sequence shown here is derived from an EMBL/GenBank/DDBJ whole genome shotgun (WGS) entry which is preliminary data.</text>
</comment>
<name>A0ABD1L0X7_9FABA</name>
<dbReference type="Proteomes" id="UP001603857">
    <property type="component" value="Unassembled WGS sequence"/>
</dbReference>
<evidence type="ECO:0000256" key="1">
    <source>
        <dbReference type="SAM" id="SignalP"/>
    </source>
</evidence>